<accession>A0A914CYR8</accession>
<feature type="domain" description="F-box" evidence="1">
    <location>
        <begin position="1"/>
        <end position="45"/>
    </location>
</feature>
<evidence type="ECO:0000313" key="3">
    <source>
        <dbReference type="WBParaSite" id="ACRNAN_scaffold15798.g8980.t1"/>
    </source>
</evidence>
<dbReference type="Proteomes" id="UP000887540">
    <property type="component" value="Unplaced"/>
</dbReference>
<dbReference type="InterPro" id="IPR036047">
    <property type="entry name" value="F-box-like_dom_sf"/>
</dbReference>
<dbReference type="WBParaSite" id="ACRNAN_scaffold15798.g8980.t1">
    <property type="protein sequence ID" value="ACRNAN_scaffold15798.g8980.t1"/>
    <property type="gene ID" value="ACRNAN_scaffold15798.g8980"/>
</dbReference>
<evidence type="ECO:0000313" key="2">
    <source>
        <dbReference type="Proteomes" id="UP000887540"/>
    </source>
</evidence>
<evidence type="ECO:0000259" key="1">
    <source>
        <dbReference type="PROSITE" id="PS50181"/>
    </source>
</evidence>
<dbReference type="Gene3D" id="1.20.1280.50">
    <property type="match status" value="1"/>
</dbReference>
<proteinExistence type="predicted"/>
<dbReference type="PROSITE" id="PS50181">
    <property type="entry name" value="FBOX"/>
    <property type="match status" value="1"/>
</dbReference>
<dbReference type="SUPFAM" id="SSF81383">
    <property type="entry name" value="F-box domain"/>
    <property type="match status" value="1"/>
</dbReference>
<dbReference type="Pfam" id="PF12937">
    <property type="entry name" value="F-box-like"/>
    <property type="match status" value="1"/>
</dbReference>
<name>A0A914CYR8_9BILA</name>
<dbReference type="InterPro" id="IPR001810">
    <property type="entry name" value="F-box_dom"/>
</dbReference>
<organism evidence="2 3">
    <name type="scientific">Acrobeloides nanus</name>
    <dbReference type="NCBI Taxonomy" id="290746"/>
    <lineage>
        <taxon>Eukaryota</taxon>
        <taxon>Metazoa</taxon>
        <taxon>Ecdysozoa</taxon>
        <taxon>Nematoda</taxon>
        <taxon>Chromadorea</taxon>
        <taxon>Rhabditida</taxon>
        <taxon>Tylenchina</taxon>
        <taxon>Cephalobomorpha</taxon>
        <taxon>Cephaloboidea</taxon>
        <taxon>Cephalobidae</taxon>
        <taxon>Acrobeloides</taxon>
    </lineage>
</organism>
<keyword evidence="2" id="KW-1185">Reference proteome</keyword>
<reference evidence="3" key="1">
    <citation type="submission" date="2022-11" db="UniProtKB">
        <authorList>
            <consortium name="WormBaseParasite"/>
        </authorList>
    </citation>
    <scope>IDENTIFICATION</scope>
</reference>
<dbReference type="AlphaFoldDB" id="A0A914CYR8"/>
<protein>
    <submittedName>
        <fullName evidence="3">F-box domain-containing protein</fullName>
    </submittedName>
</protein>
<sequence>MTFIPSEILADIFQYLPAKEVHLNMELVCNKWFEIIERNASFLPKKVIPGEFEVHFYGVIRHYCKDPSTKNYTAPNSENFHSFWHSKYILQNLNLSNYAWKFDTLKKAFDTYGKPMLVENLAIRTGNSEAKNFYQDYMHMSKYLQPVSVKWFNTERLADLKFLRSSGFFQMKSIKTLEVIVQLPKRRPFSEMSLTEFVDFIGNADNNKKCLKKSMTLSWNFNGELLFAEQLVQVRFLSKF</sequence>